<dbReference type="Pfam" id="PF01063">
    <property type="entry name" value="Aminotran_4"/>
    <property type="match status" value="1"/>
</dbReference>
<dbReference type="GO" id="GO:0008483">
    <property type="term" value="F:transaminase activity"/>
    <property type="evidence" value="ECO:0007669"/>
    <property type="project" value="UniProtKB-KW"/>
</dbReference>
<reference evidence="2" key="1">
    <citation type="journal article" date="2019" name="Int. J. Syst. Evol. Microbiol.">
        <title>The Global Catalogue of Microorganisms (GCM) 10K type strain sequencing project: providing services to taxonomists for standard genome sequencing and annotation.</title>
        <authorList>
            <consortium name="The Broad Institute Genomics Platform"/>
            <consortium name="The Broad Institute Genome Sequencing Center for Infectious Disease"/>
            <person name="Wu L."/>
            <person name="Ma J."/>
        </authorList>
    </citation>
    <scope>NUCLEOTIDE SEQUENCE [LARGE SCALE GENOMIC DNA]</scope>
    <source>
        <strain evidence="2">CCTCC AB 2017081</strain>
    </source>
</reference>
<keyword evidence="1" id="KW-0808">Transferase</keyword>
<organism evidence="1 2">
    <name type="scientific">Deinococcus rufus</name>
    <dbReference type="NCBI Taxonomy" id="2136097"/>
    <lineage>
        <taxon>Bacteria</taxon>
        <taxon>Thermotogati</taxon>
        <taxon>Deinococcota</taxon>
        <taxon>Deinococci</taxon>
        <taxon>Deinococcales</taxon>
        <taxon>Deinococcaceae</taxon>
        <taxon>Deinococcus</taxon>
    </lineage>
</organism>
<keyword evidence="1" id="KW-0032">Aminotransferase</keyword>
<protein>
    <submittedName>
        <fullName evidence="1">Aminotransferase class IV</fullName>
    </submittedName>
</protein>
<gene>
    <name evidence="1" type="ORF">ACFOSB_04465</name>
</gene>
<dbReference type="Proteomes" id="UP001595803">
    <property type="component" value="Unassembled WGS sequence"/>
</dbReference>
<keyword evidence="2" id="KW-1185">Reference proteome</keyword>
<evidence type="ECO:0000313" key="2">
    <source>
        <dbReference type="Proteomes" id="UP001595803"/>
    </source>
</evidence>
<name>A0ABV7Z531_9DEIO</name>
<dbReference type="Gene3D" id="3.30.470.10">
    <property type="match status" value="1"/>
</dbReference>
<accession>A0ABV7Z531</accession>
<dbReference type="InterPro" id="IPR043132">
    <property type="entry name" value="BCAT-like_C"/>
</dbReference>
<dbReference type="InterPro" id="IPR043131">
    <property type="entry name" value="BCAT-like_N"/>
</dbReference>
<dbReference type="EMBL" id="JBHRZG010000004">
    <property type="protein sequence ID" value="MFC3832100.1"/>
    <property type="molecule type" value="Genomic_DNA"/>
</dbReference>
<dbReference type="InterPro" id="IPR036038">
    <property type="entry name" value="Aminotransferase-like"/>
</dbReference>
<proteinExistence type="predicted"/>
<evidence type="ECO:0000313" key="1">
    <source>
        <dbReference type="EMBL" id="MFC3832100.1"/>
    </source>
</evidence>
<dbReference type="SUPFAM" id="SSF56752">
    <property type="entry name" value="D-aminoacid aminotransferase-like PLP-dependent enzymes"/>
    <property type="match status" value="1"/>
</dbReference>
<comment type="caution">
    <text evidence="1">The sequence shown here is derived from an EMBL/GenBank/DDBJ whole genome shotgun (WGS) entry which is preliminary data.</text>
</comment>
<dbReference type="RefSeq" id="WP_322473427.1">
    <property type="nucleotide sequence ID" value="NZ_JBHRZG010000004.1"/>
</dbReference>
<sequence>MRALPEGVDSPAWLHGESAFTTVRTRHGRPLLPDAHLARLHDTCAFLGLPVPQTVLPDLDILPWGLLRLTVTASGTFWSHRPLTPGLPPVGGVDVRLTGVQVHPQLGVHKTGNYVPYRLAAQQAAPAFEGWLTDAAGHVVDGSRTSPLLELDGELVCPAGGLPGVTRAAFLAGRPHVQRAVSVTDLPRMTGAWLCGSGVGVVPVRRLDGPGLSLELPVRWPQTTDDALVWPEDDPATSTA</sequence>
<dbReference type="Gene3D" id="3.20.10.10">
    <property type="entry name" value="D-amino Acid Aminotransferase, subunit A, domain 2"/>
    <property type="match status" value="1"/>
</dbReference>
<dbReference type="InterPro" id="IPR001544">
    <property type="entry name" value="Aminotrans_IV"/>
</dbReference>